<evidence type="ECO:0000313" key="4">
    <source>
        <dbReference type="Proteomes" id="UP001642409"/>
    </source>
</evidence>
<organism evidence="3 4">
    <name type="scientific">Hexamita inflata</name>
    <dbReference type="NCBI Taxonomy" id="28002"/>
    <lineage>
        <taxon>Eukaryota</taxon>
        <taxon>Metamonada</taxon>
        <taxon>Diplomonadida</taxon>
        <taxon>Hexamitidae</taxon>
        <taxon>Hexamitinae</taxon>
        <taxon>Hexamita</taxon>
    </lineage>
</organism>
<evidence type="ECO:0000256" key="1">
    <source>
        <dbReference type="SAM" id="Coils"/>
    </source>
</evidence>
<reference evidence="3 4" key="1">
    <citation type="submission" date="2024-07" db="EMBL/GenBank/DDBJ databases">
        <authorList>
            <person name="Akdeniz Z."/>
        </authorList>
    </citation>
    <scope>NUCLEOTIDE SEQUENCE [LARGE SCALE GENOMIC DNA]</scope>
</reference>
<feature type="transmembrane region" description="Helical" evidence="2">
    <location>
        <begin position="419"/>
        <end position="438"/>
    </location>
</feature>
<feature type="transmembrane region" description="Helical" evidence="2">
    <location>
        <begin position="337"/>
        <end position="357"/>
    </location>
</feature>
<keyword evidence="2" id="KW-0472">Membrane</keyword>
<accession>A0ABP1H923</accession>
<feature type="transmembrane region" description="Helical" evidence="2">
    <location>
        <begin position="465"/>
        <end position="485"/>
    </location>
</feature>
<proteinExistence type="predicted"/>
<keyword evidence="2" id="KW-0812">Transmembrane</keyword>
<protein>
    <submittedName>
        <fullName evidence="3">Hypothetical_protein</fullName>
    </submittedName>
</protein>
<keyword evidence="1" id="KW-0175">Coiled coil</keyword>
<dbReference type="Proteomes" id="UP001642409">
    <property type="component" value="Unassembled WGS sequence"/>
</dbReference>
<feature type="coiled-coil region" evidence="1">
    <location>
        <begin position="189"/>
        <end position="220"/>
    </location>
</feature>
<evidence type="ECO:0000313" key="3">
    <source>
        <dbReference type="EMBL" id="CAL5987665.1"/>
    </source>
</evidence>
<comment type="caution">
    <text evidence="3">The sequence shown here is derived from an EMBL/GenBank/DDBJ whole genome shotgun (WGS) entry which is preliminary data.</text>
</comment>
<name>A0ABP1H923_9EUKA</name>
<evidence type="ECO:0000256" key="2">
    <source>
        <dbReference type="SAM" id="Phobius"/>
    </source>
</evidence>
<gene>
    <name evidence="3" type="ORF">HINF_LOCUS10006</name>
</gene>
<keyword evidence="4" id="KW-1185">Reference proteome</keyword>
<dbReference type="EMBL" id="CAXDID020000021">
    <property type="protein sequence ID" value="CAL5987665.1"/>
    <property type="molecule type" value="Genomic_DNA"/>
</dbReference>
<sequence length="504" mass="58349">MLGVEHIVKDFNLNGSSIKNVKLIKRGAAMGENSVKTSTLIPESQIPMQMSVKEPPLQSSKMATLNQQFPEVLTEPVLQTSPKLIQNDYVSLARSPNSNQPQAIPNQLYSQTQQSLKQPEDSVHMYTQKTSPQRTQKIYQTKTYEFGSSLFEEDSDEKPNIFIKSEQIEHGIDDDEEIIRKAQQTSAKNTKNNEEVKLMSEQLKQQMEEMENMMKQLTNQPQTEIKQKEAPKQEPMKLEDSIPKMEFDEPIAVSQKPLSEIKEKKALPPMKSKSERKNRTITSKICQQTRFNSKRKKTKVIYEFIVIFHSTKPRIYPITLEYFINFEIMQIKLCNVVYTNIIIIIHSSIQYYVYVLVCMHLPTERAKNTRGRMKDTLSIPSSFIMQQNDPILQKQLKLHVRNEIWSTVLTKSSYFTPKCIYPVILSLFWLTYLIVLRISSDNVCLTQFNRILKPPCIKLSITSEFALLLLIISFQSVIVIQNIFWHSSCTLKQLLTVLKQLLTN</sequence>
<keyword evidence="2" id="KW-1133">Transmembrane helix</keyword>